<proteinExistence type="predicted"/>
<dbReference type="eggNOG" id="ENOG5032IH3">
    <property type="taxonomic scope" value="Bacteria"/>
</dbReference>
<evidence type="ECO:0000313" key="3">
    <source>
        <dbReference type="Proteomes" id="UP000023541"/>
    </source>
</evidence>
<evidence type="ECO:0000313" key="2">
    <source>
        <dbReference type="EMBL" id="EZH74004.1"/>
    </source>
</evidence>
<keyword evidence="1" id="KW-1133">Transmembrane helix</keyword>
<sequence length="110" mass="12157">MELSITEILKYFFLGIITSIPQLVIAILCIYYIIKVGSKTDGILLTTGSIISLLCGISNTVGTTYISTLGADTYLTYIYVIQGFSFLGSILFVIGFFLLIKKTIKYFVQS</sequence>
<feature type="transmembrane region" description="Helical" evidence="1">
    <location>
        <begin position="43"/>
        <end position="66"/>
    </location>
</feature>
<protein>
    <recommendedName>
        <fullName evidence="4">MotA/TolQ/ExbB proton channel domain-containing protein</fullName>
    </recommendedName>
</protein>
<dbReference type="STRING" id="1317122.ATO12_14090"/>
<feature type="transmembrane region" description="Helical" evidence="1">
    <location>
        <begin position="12"/>
        <end position="34"/>
    </location>
</feature>
<organism evidence="2 3">
    <name type="scientific">Aquimarina atlantica</name>
    <dbReference type="NCBI Taxonomy" id="1317122"/>
    <lineage>
        <taxon>Bacteria</taxon>
        <taxon>Pseudomonadati</taxon>
        <taxon>Bacteroidota</taxon>
        <taxon>Flavobacteriia</taxon>
        <taxon>Flavobacteriales</taxon>
        <taxon>Flavobacteriaceae</taxon>
        <taxon>Aquimarina</taxon>
    </lineage>
</organism>
<dbReference type="AlphaFoldDB" id="A0A023BVN0"/>
<dbReference type="RefSeq" id="WP_034241526.1">
    <property type="nucleotide sequence ID" value="NZ_AQRA01000004.1"/>
</dbReference>
<gene>
    <name evidence="2" type="ORF">ATO12_14090</name>
</gene>
<dbReference type="Proteomes" id="UP000023541">
    <property type="component" value="Unassembled WGS sequence"/>
</dbReference>
<keyword evidence="1" id="KW-0812">Transmembrane</keyword>
<comment type="caution">
    <text evidence="2">The sequence shown here is derived from an EMBL/GenBank/DDBJ whole genome shotgun (WGS) entry which is preliminary data.</text>
</comment>
<dbReference type="OrthoDB" id="1164299at2"/>
<reference evidence="2 3" key="1">
    <citation type="submission" date="2014-04" db="EMBL/GenBank/DDBJ databases">
        <title>Aquimarina sp. 22II-S11-z7 Genome Sequencing.</title>
        <authorList>
            <person name="Lai Q."/>
        </authorList>
    </citation>
    <scope>NUCLEOTIDE SEQUENCE [LARGE SCALE GENOMIC DNA]</scope>
    <source>
        <strain evidence="2 3">22II-S11-z7</strain>
    </source>
</reference>
<keyword evidence="1" id="KW-0472">Membrane</keyword>
<name>A0A023BVN0_9FLAO</name>
<accession>A0A023BVN0</accession>
<dbReference type="EMBL" id="AQRA01000004">
    <property type="protein sequence ID" value="EZH74004.1"/>
    <property type="molecule type" value="Genomic_DNA"/>
</dbReference>
<evidence type="ECO:0008006" key="4">
    <source>
        <dbReference type="Google" id="ProtNLM"/>
    </source>
</evidence>
<evidence type="ECO:0000256" key="1">
    <source>
        <dbReference type="SAM" id="Phobius"/>
    </source>
</evidence>
<feature type="transmembrane region" description="Helical" evidence="1">
    <location>
        <begin position="78"/>
        <end position="100"/>
    </location>
</feature>
<keyword evidence="3" id="KW-1185">Reference proteome</keyword>